<evidence type="ECO:0000256" key="2">
    <source>
        <dbReference type="ARBA" id="ARBA00006991"/>
    </source>
</evidence>
<evidence type="ECO:0000256" key="3">
    <source>
        <dbReference type="ARBA" id="ARBA00022553"/>
    </source>
</evidence>
<evidence type="ECO:0000256" key="5">
    <source>
        <dbReference type="ARBA" id="ARBA00022737"/>
    </source>
</evidence>
<keyword evidence="10" id="KW-0804">Transcription</keyword>
<organism evidence="13 14">
    <name type="scientific">Callosobruchus maculatus</name>
    <name type="common">Southern cowpea weevil</name>
    <name type="synonym">Pulse bruchid</name>
    <dbReference type="NCBI Taxonomy" id="64391"/>
    <lineage>
        <taxon>Eukaryota</taxon>
        <taxon>Metazoa</taxon>
        <taxon>Ecdysozoa</taxon>
        <taxon>Arthropoda</taxon>
        <taxon>Hexapoda</taxon>
        <taxon>Insecta</taxon>
        <taxon>Pterygota</taxon>
        <taxon>Neoptera</taxon>
        <taxon>Endopterygota</taxon>
        <taxon>Coleoptera</taxon>
        <taxon>Polyphaga</taxon>
        <taxon>Cucujiformia</taxon>
        <taxon>Chrysomeloidea</taxon>
        <taxon>Chrysomelidae</taxon>
        <taxon>Bruchinae</taxon>
        <taxon>Bruchini</taxon>
        <taxon>Callosobruchus</taxon>
    </lineage>
</organism>
<gene>
    <name evidence="13" type="ORF">CALMAC_LOCUS18434</name>
</gene>
<evidence type="ECO:0000256" key="10">
    <source>
        <dbReference type="ARBA" id="ARBA00023163"/>
    </source>
</evidence>
<proteinExistence type="inferred from homology"/>
<dbReference type="InterPro" id="IPR052251">
    <property type="entry name" value="GH-ZnFinger_Regulators"/>
</dbReference>
<keyword evidence="4" id="KW-0479">Metal-binding</keyword>
<evidence type="ECO:0000256" key="11">
    <source>
        <dbReference type="ARBA" id="ARBA00023242"/>
    </source>
</evidence>
<dbReference type="GO" id="GO:0003677">
    <property type="term" value="F:DNA binding"/>
    <property type="evidence" value="ECO:0007669"/>
    <property type="project" value="UniProtKB-KW"/>
</dbReference>
<keyword evidence="14" id="KW-1185">Reference proteome</keyword>
<name>A0A653DKY5_CALMS</name>
<dbReference type="EMBL" id="CAACVG010012809">
    <property type="protein sequence ID" value="VEN60876.1"/>
    <property type="molecule type" value="Genomic_DNA"/>
</dbReference>
<evidence type="ECO:0000313" key="14">
    <source>
        <dbReference type="Proteomes" id="UP000410492"/>
    </source>
</evidence>
<sequence>MSFHEEQDHFRPFKKYEYILNSRTESFENKIASLLEVWKSIAKLDLLEFDLRHVIQIMDWAKLHALNIVLTAEWDNYKAKYQDILLQEIDEAQNELLKFDNMFETPCKKLADVVKKPWGSPILRKLMNVKDAEIGLEEINFFCAETAYLVSVRLKKLCESHCEDLALNLVTAFMKCNKLSKSQNFTMHATETQIWFIFDIYIALLYKYQQKQKMGGLLKELSLDEGLQLVKRFSKKRVKISKIWKNCNRIAIYATQMYISQVVLKYSNDLQAILEQYIEMYISLYNSDNLQDFSDSIRRMSNLAEAAEVLYVFCDVIQRKEGQKLKPFIIEMYIRALTTDMNELEKQKDAKDTEKVQVITQRLATAFMSLAHFLDEHVNVARECVLTAFSLAPTSDKLQKIEELARRSGYEVR</sequence>
<evidence type="ECO:0000259" key="12">
    <source>
        <dbReference type="Pfam" id="PF25580"/>
    </source>
</evidence>
<keyword evidence="5" id="KW-0677">Repeat</keyword>
<keyword evidence="3" id="KW-0597">Phosphoprotein</keyword>
<keyword evidence="8" id="KW-0805">Transcription regulation</keyword>
<feature type="non-terminal residue" evidence="13">
    <location>
        <position position="413"/>
    </location>
</feature>
<evidence type="ECO:0000256" key="9">
    <source>
        <dbReference type="ARBA" id="ARBA00023125"/>
    </source>
</evidence>
<reference evidence="13 14" key="1">
    <citation type="submission" date="2019-01" db="EMBL/GenBank/DDBJ databases">
        <authorList>
            <person name="Sayadi A."/>
        </authorList>
    </citation>
    <scope>NUCLEOTIDE SEQUENCE [LARGE SCALE GENOMIC DNA]</scope>
</reference>
<evidence type="ECO:0000313" key="13">
    <source>
        <dbReference type="EMBL" id="VEN60876.1"/>
    </source>
</evidence>
<dbReference type="OrthoDB" id="6427254at2759"/>
<keyword evidence="6" id="KW-0863">Zinc-finger</keyword>
<protein>
    <recommendedName>
        <fullName evidence="12">Zinc finger protein Rlf/292/654 TPR repeats domain-containing protein</fullName>
    </recommendedName>
</protein>
<dbReference type="InterPro" id="IPR057986">
    <property type="entry name" value="TPR_Rlf/292/654"/>
</dbReference>
<evidence type="ECO:0000256" key="7">
    <source>
        <dbReference type="ARBA" id="ARBA00022833"/>
    </source>
</evidence>
<accession>A0A653DKY5</accession>
<dbReference type="PANTHER" id="PTHR15507:SF17">
    <property type="entry name" value="C2H2-TYPE DOMAIN-CONTAINING PROTEIN"/>
    <property type="match status" value="1"/>
</dbReference>
<dbReference type="GO" id="GO:0005634">
    <property type="term" value="C:nucleus"/>
    <property type="evidence" value="ECO:0007669"/>
    <property type="project" value="UniProtKB-SubCell"/>
</dbReference>
<keyword evidence="9" id="KW-0238">DNA-binding</keyword>
<comment type="subcellular location">
    <subcellularLocation>
        <location evidence="1">Nucleus</location>
    </subcellularLocation>
</comment>
<keyword evidence="11" id="KW-0539">Nucleus</keyword>
<evidence type="ECO:0000256" key="8">
    <source>
        <dbReference type="ARBA" id="ARBA00023015"/>
    </source>
</evidence>
<dbReference type="AlphaFoldDB" id="A0A653DKY5"/>
<dbReference type="GO" id="GO:0008270">
    <property type="term" value="F:zinc ion binding"/>
    <property type="evidence" value="ECO:0007669"/>
    <property type="project" value="UniProtKB-KW"/>
</dbReference>
<evidence type="ECO:0000256" key="6">
    <source>
        <dbReference type="ARBA" id="ARBA00022771"/>
    </source>
</evidence>
<keyword evidence="7" id="KW-0862">Zinc</keyword>
<dbReference type="PANTHER" id="PTHR15507">
    <property type="entry name" value="ZINC FINGER PROTEIN RLF"/>
    <property type="match status" value="1"/>
</dbReference>
<dbReference type="GO" id="GO:0000981">
    <property type="term" value="F:DNA-binding transcription factor activity, RNA polymerase II-specific"/>
    <property type="evidence" value="ECO:0007669"/>
    <property type="project" value="TreeGrafter"/>
</dbReference>
<dbReference type="Pfam" id="PF25580">
    <property type="entry name" value="TPR_Rlf"/>
    <property type="match status" value="1"/>
</dbReference>
<dbReference type="Proteomes" id="UP000410492">
    <property type="component" value="Unassembled WGS sequence"/>
</dbReference>
<evidence type="ECO:0000256" key="1">
    <source>
        <dbReference type="ARBA" id="ARBA00004123"/>
    </source>
</evidence>
<comment type="similarity">
    <text evidence="2">Belongs to the krueppel C2H2-type zinc-finger protein family.</text>
</comment>
<feature type="domain" description="Zinc finger protein Rlf/292/654 TPR repeats" evidence="12">
    <location>
        <begin position="287"/>
        <end position="407"/>
    </location>
</feature>
<evidence type="ECO:0000256" key="4">
    <source>
        <dbReference type="ARBA" id="ARBA00022723"/>
    </source>
</evidence>